<gene>
    <name evidence="3" type="primary">LOC100376329</name>
</gene>
<dbReference type="RefSeq" id="XP_006820106.1">
    <property type="nucleotide sequence ID" value="XM_006820043.1"/>
</dbReference>
<keyword evidence="1" id="KW-0812">Transmembrane</keyword>
<evidence type="ECO:0000313" key="2">
    <source>
        <dbReference type="Proteomes" id="UP000694865"/>
    </source>
</evidence>
<evidence type="ECO:0000313" key="3">
    <source>
        <dbReference type="RefSeq" id="XP_006820106.1"/>
    </source>
</evidence>
<dbReference type="Pfam" id="PF13347">
    <property type="entry name" value="MFS_2"/>
    <property type="match status" value="1"/>
</dbReference>
<organism evidence="2 3">
    <name type="scientific">Saccoglossus kowalevskii</name>
    <name type="common">Acorn worm</name>
    <dbReference type="NCBI Taxonomy" id="10224"/>
    <lineage>
        <taxon>Eukaryota</taxon>
        <taxon>Metazoa</taxon>
        <taxon>Hemichordata</taxon>
        <taxon>Enteropneusta</taxon>
        <taxon>Harrimaniidae</taxon>
        <taxon>Saccoglossus</taxon>
    </lineage>
</organism>
<reference evidence="3" key="1">
    <citation type="submission" date="2025-08" db="UniProtKB">
        <authorList>
            <consortium name="RefSeq"/>
        </authorList>
    </citation>
    <scope>IDENTIFICATION</scope>
    <source>
        <tissue evidence="3">Testes</tissue>
    </source>
</reference>
<dbReference type="GeneID" id="100376329"/>
<proteinExistence type="predicted"/>
<dbReference type="Proteomes" id="UP000694865">
    <property type="component" value="Unplaced"/>
</dbReference>
<accession>A0ABM0MJB5</accession>
<dbReference type="InterPro" id="IPR040035">
    <property type="entry name" value="TMEM180"/>
</dbReference>
<dbReference type="PANTHER" id="PTHR28658">
    <property type="entry name" value="TRANSMEMBRANE PROTEIN 180"/>
    <property type="match status" value="1"/>
</dbReference>
<keyword evidence="2" id="KW-1185">Reference proteome</keyword>
<feature type="transmembrane region" description="Helical" evidence="1">
    <location>
        <begin position="113"/>
        <end position="134"/>
    </location>
</feature>
<protein>
    <submittedName>
        <fullName evidence="3">Uncharacterized protein LOC100376329</fullName>
    </submittedName>
</protein>
<name>A0ABM0MJB5_SACKO</name>
<keyword evidence="1" id="KW-1133">Transmembrane helix</keyword>
<sequence>MSFYIKVISGILMFSLGRSHTWLLAVFFLMDVSLPNATFSFFNLSLTDIIDDDVVRFQRRSPLSSMMFGTNALFTKPAQSVAPMLVVSILNRHGYQSAISHGHIEDNPELLDAIFLLVCAVPTVLGVCQLLAWLQYTLRSSHLVTPKYIET</sequence>
<evidence type="ECO:0000256" key="1">
    <source>
        <dbReference type="SAM" id="Phobius"/>
    </source>
</evidence>
<dbReference type="PANTHER" id="PTHR28658:SF1">
    <property type="entry name" value="MAJOR FACILITATOR SUPERFAMILY DOMAIN CONTAINING 13B"/>
    <property type="match status" value="1"/>
</dbReference>
<keyword evidence="1" id="KW-0472">Membrane</keyword>